<gene>
    <name evidence="13" type="ORF">ADINL_1793</name>
</gene>
<dbReference type="OrthoDB" id="9805316at2"/>
<keyword evidence="14" id="KW-1185">Reference proteome</keyword>
<name>A0A063Y090_9GAMM</name>
<evidence type="ECO:0000256" key="7">
    <source>
        <dbReference type="ARBA" id="ARBA00055029"/>
    </source>
</evidence>
<dbReference type="NCBIfam" id="NF008140">
    <property type="entry name" value="PRK10888.1"/>
    <property type="match status" value="1"/>
</dbReference>
<dbReference type="SFLD" id="SFLDS00005">
    <property type="entry name" value="Isoprenoid_Synthase_Type_I"/>
    <property type="match status" value="1"/>
</dbReference>
<dbReference type="PROSITE" id="PS00444">
    <property type="entry name" value="POLYPRENYL_SYNTHASE_2"/>
    <property type="match status" value="1"/>
</dbReference>
<dbReference type="GO" id="GO:0046872">
    <property type="term" value="F:metal ion binding"/>
    <property type="evidence" value="ECO:0007669"/>
    <property type="project" value="UniProtKB-KW"/>
</dbReference>
<keyword evidence="3 12" id="KW-0808">Transferase</keyword>
<comment type="function">
    <text evidence="7">Supplies octaprenyl diphosphate, the precursor for the side chain of the isoprenoid quinones ubiquinone and menaquinone.</text>
</comment>
<sequence length="322" mass="35207">MQPHQLNPLIEPQFDAVTDFILNNLGSNVPLVEKMGHYIVESGGKRLRPLLALLSANACGYEGELHIRLAAVIEFIHTATLLHDDVVDNSELRRGNATANAKWGNAPSVLVGDFLYSRSFQIMVEIGRMEIMQVISNATTVIAEGEVLQLLNQRNPDTTEDSYMQVILGKTAMLFEAATECGAILADASAEDREALRRYGRHIGIAFQIIDDVMDYLSTADEMGKNVGDDLAEGKATLPLIRAIQCGTDEERQIIRQAIRQGGLEDLQPVLDIVQRTGAIEYAQQAAQQQVDLAIAAIAVLPDTSFKTTLVELAGLAVARKR</sequence>
<evidence type="ECO:0000256" key="12">
    <source>
        <dbReference type="RuleBase" id="RU004466"/>
    </source>
</evidence>
<dbReference type="Gene3D" id="1.10.600.10">
    <property type="entry name" value="Farnesyl Diphosphate Synthase"/>
    <property type="match status" value="1"/>
</dbReference>
<evidence type="ECO:0000256" key="8">
    <source>
        <dbReference type="ARBA" id="ARBA00066511"/>
    </source>
</evidence>
<evidence type="ECO:0000313" key="14">
    <source>
        <dbReference type="Proteomes" id="UP000027318"/>
    </source>
</evidence>
<dbReference type="PANTHER" id="PTHR12001">
    <property type="entry name" value="GERANYLGERANYL PYROPHOSPHATE SYNTHASE"/>
    <property type="match status" value="1"/>
</dbReference>
<comment type="catalytic activity">
    <reaction evidence="6">
        <text>5 isopentenyl diphosphate + (2E,6E)-farnesyl diphosphate = all-trans-octaprenyl diphosphate + 5 diphosphate</text>
        <dbReference type="Rhea" id="RHEA:27798"/>
        <dbReference type="ChEBI" id="CHEBI:33019"/>
        <dbReference type="ChEBI" id="CHEBI:57711"/>
        <dbReference type="ChEBI" id="CHEBI:128769"/>
        <dbReference type="ChEBI" id="CHEBI:175763"/>
        <dbReference type="EC" id="2.5.1.90"/>
    </reaction>
</comment>
<evidence type="ECO:0000256" key="10">
    <source>
        <dbReference type="ARBA" id="ARBA00079637"/>
    </source>
</evidence>
<dbReference type="FunFam" id="1.10.600.10:FF:000002">
    <property type="entry name" value="Octaprenyl diphosphate synthase"/>
    <property type="match status" value="1"/>
</dbReference>
<evidence type="ECO:0000256" key="4">
    <source>
        <dbReference type="ARBA" id="ARBA00022723"/>
    </source>
</evidence>
<dbReference type="RefSeq" id="WP_036546670.1">
    <property type="nucleotide sequence ID" value="NZ_JMSZ01000024.1"/>
</dbReference>
<keyword evidence="4" id="KW-0479">Metal-binding</keyword>
<dbReference type="InterPro" id="IPR033749">
    <property type="entry name" value="Polyprenyl_synt_CS"/>
</dbReference>
<keyword evidence="5" id="KW-0460">Magnesium</keyword>
<dbReference type="EC" id="2.5.1.90" evidence="8"/>
<comment type="caution">
    <text evidence="13">The sequence shown here is derived from an EMBL/GenBank/DDBJ whole genome shotgun (WGS) entry which is preliminary data.</text>
</comment>
<dbReference type="InterPro" id="IPR008949">
    <property type="entry name" value="Isoprenoid_synthase_dom_sf"/>
</dbReference>
<protein>
    <recommendedName>
        <fullName evidence="9">Octaprenyl diphosphate synthase</fullName>
        <ecNumber evidence="8">2.5.1.90</ecNumber>
    </recommendedName>
    <alternativeName>
        <fullName evidence="11">All-trans-octaprenyl-diphosphate synthase</fullName>
    </alternativeName>
    <alternativeName>
        <fullName evidence="10">Octaprenyl pyrophosphate synthase</fullName>
    </alternativeName>
</protein>
<dbReference type="PROSITE" id="PS00723">
    <property type="entry name" value="POLYPRENYL_SYNTHASE_1"/>
    <property type="match status" value="1"/>
</dbReference>
<dbReference type="CDD" id="cd00685">
    <property type="entry name" value="Trans_IPPS_HT"/>
    <property type="match status" value="1"/>
</dbReference>
<evidence type="ECO:0000256" key="9">
    <source>
        <dbReference type="ARBA" id="ARBA00072473"/>
    </source>
</evidence>
<dbReference type="STRING" id="267850.ADINL_1793"/>
<dbReference type="PANTHER" id="PTHR12001:SF69">
    <property type="entry name" value="ALL TRANS-POLYPRENYL-DIPHOSPHATE SYNTHASE PDSS1"/>
    <property type="match status" value="1"/>
</dbReference>
<evidence type="ECO:0000256" key="11">
    <source>
        <dbReference type="ARBA" id="ARBA00083124"/>
    </source>
</evidence>
<evidence type="ECO:0000256" key="6">
    <source>
        <dbReference type="ARBA" id="ARBA00051506"/>
    </source>
</evidence>
<dbReference type="AlphaFoldDB" id="A0A063Y090"/>
<dbReference type="SUPFAM" id="SSF48576">
    <property type="entry name" value="Terpenoid synthases"/>
    <property type="match status" value="1"/>
</dbReference>
<evidence type="ECO:0000256" key="3">
    <source>
        <dbReference type="ARBA" id="ARBA00022679"/>
    </source>
</evidence>
<dbReference type="Proteomes" id="UP000027318">
    <property type="component" value="Unassembled WGS sequence"/>
</dbReference>
<dbReference type="EMBL" id="JMSZ01000024">
    <property type="protein sequence ID" value="KDE39753.1"/>
    <property type="molecule type" value="Genomic_DNA"/>
</dbReference>
<evidence type="ECO:0000313" key="13">
    <source>
        <dbReference type="EMBL" id="KDE39753.1"/>
    </source>
</evidence>
<dbReference type="InterPro" id="IPR000092">
    <property type="entry name" value="Polyprenyl_synt"/>
</dbReference>
<dbReference type="Pfam" id="PF00348">
    <property type="entry name" value="polyprenyl_synt"/>
    <property type="match status" value="1"/>
</dbReference>
<comment type="cofactor">
    <cofactor evidence="1">
        <name>Mg(2+)</name>
        <dbReference type="ChEBI" id="CHEBI:18420"/>
    </cofactor>
</comment>
<evidence type="ECO:0000256" key="1">
    <source>
        <dbReference type="ARBA" id="ARBA00001946"/>
    </source>
</evidence>
<dbReference type="PATRIC" id="fig|267850.7.peg.1763"/>
<reference evidence="13 14" key="1">
    <citation type="journal article" date="2005" name="Int. J. Syst. Evol. Microbiol.">
        <title>Nitrincola lacisaponensis gen. nov., sp. nov., a novel alkaliphilic bacterium isolated from an alkaline, saline lake.</title>
        <authorList>
            <person name="Dimitriu P.A."/>
            <person name="Shukla S.K."/>
            <person name="Conradt J."/>
            <person name="Marquez M.C."/>
            <person name="Ventosa A."/>
            <person name="Maglia A."/>
            <person name="Peyton B.M."/>
            <person name="Pinkart H.C."/>
            <person name="Mormile M.R."/>
        </authorList>
    </citation>
    <scope>NUCLEOTIDE SEQUENCE [LARGE SCALE GENOMIC DNA]</scope>
    <source>
        <strain evidence="13 14">4CA</strain>
    </source>
</reference>
<proteinExistence type="inferred from homology"/>
<evidence type="ECO:0000256" key="2">
    <source>
        <dbReference type="ARBA" id="ARBA00006706"/>
    </source>
</evidence>
<dbReference type="GO" id="GO:0106350">
    <property type="term" value="F:all-trans-octaprenyl-diphosphate synthase activity"/>
    <property type="evidence" value="ECO:0007669"/>
    <property type="project" value="UniProtKB-EC"/>
</dbReference>
<accession>A0A063Y090</accession>
<evidence type="ECO:0000256" key="5">
    <source>
        <dbReference type="ARBA" id="ARBA00022842"/>
    </source>
</evidence>
<comment type="similarity">
    <text evidence="2 12">Belongs to the FPP/GGPP synthase family.</text>
</comment>
<dbReference type="GO" id="GO:0008299">
    <property type="term" value="P:isoprenoid biosynthetic process"/>
    <property type="evidence" value="ECO:0007669"/>
    <property type="project" value="InterPro"/>
</dbReference>
<organism evidence="13 14">
    <name type="scientific">Nitrincola lacisaponensis</name>
    <dbReference type="NCBI Taxonomy" id="267850"/>
    <lineage>
        <taxon>Bacteria</taxon>
        <taxon>Pseudomonadati</taxon>
        <taxon>Pseudomonadota</taxon>
        <taxon>Gammaproteobacteria</taxon>
        <taxon>Oceanospirillales</taxon>
        <taxon>Oceanospirillaceae</taxon>
        <taxon>Nitrincola</taxon>
    </lineage>
</organism>